<sequence>MKLLLPVIALLICTATFSFAEDVYGCIINERSSPVAGTISSGIYSIRFNVQGEYVWCYKLPEGQYSILTDNGKINETFSALWQRSIGHVGDETLHWLVKIKE</sequence>
<gene>
    <name evidence="2" type="ORF">DESAM_21925</name>
</gene>
<proteinExistence type="predicted"/>
<keyword evidence="1" id="KW-0732">Signal</keyword>
<name>L0RBN0_9BACT</name>
<keyword evidence="3" id="KW-1185">Reference proteome</keyword>
<evidence type="ECO:0000313" key="2">
    <source>
        <dbReference type="EMBL" id="CCO24198.1"/>
    </source>
</evidence>
<dbReference type="EMBL" id="FO203522">
    <property type="protein sequence ID" value="CCO24198.1"/>
    <property type="molecule type" value="Genomic_DNA"/>
</dbReference>
<dbReference type="eggNOG" id="ENOG5032G66">
    <property type="taxonomic scope" value="Bacteria"/>
</dbReference>
<dbReference type="Proteomes" id="UP000010808">
    <property type="component" value="Chromosome"/>
</dbReference>
<accession>L0RBN0</accession>
<dbReference type="RefSeq" id="WP_015336799.1">
    <property type="nucleotide sequence ID" value="NC_020055.1"/>
</dbReference>
<feature type="signal peptide" evidence="1">
    <location>
        <begin position="1"/>
        <end position="20"/>
    </location>
</feature>
<dbReference type="OrthoDB" id="5460493at2"/>
<protein>
    <recommendedName>
        <fullName evidence="4">Carboxypeptidase regulatory-like domain-containing protein</fullName>
    </recommendedName>
</protein>
<dbReference type="STRING" id="1121451.DESAM_21925"/>
<evidence type="ECO:0000313" key="3">
    <source>
        <dbReference type="Proteomes" id="UP000010808"/>
    </source>
</evidence>
<dbReference type="KEGG" id="dhy:DESAM_21925"/>
<organism evidence="2 3">
    <name type="scientific">Maridesulfovibrio hydrothermalis AM13 = DSM 14728</name>
    <dbReference type="NCBI Taxonomy" id="1121451"/>
    <lineage>
        <taxon>Bacteria</taxon>
        <taxon>Pseudomonadati</taxon>
        <taxon>Thermodesulfobacteriota</taxon>
        <taxon>Desulfovibrionia</taxon>
        <taxon>Desulfovibrionales</taxon>
        <taxon>Desulfovibrionaceae</taxon>
        <taxon>Maridesulfovibrio</taxon>
    </lineage>
</organism>
<dbReference type="HOGENOM" id="CLU_2272838_0_0_7"/>
<feature type="chain" id="PRO_5003947800" description="Carboxypeptidase regulatory-like domain-containing protein" evidence="1">
    <location>
        <begin position="21"/>
        <end position="102"/>
    </location>
</feature>
<dbReference type="AlphaFoldDB" id="L0RBN0"/>
<evidence type="ECO:0000256" key="1">
    <source>
        <dbReference type="SAM" id="SignalP"/>
    </source>
</evidence>
<evidence type="ECO:0008006" key="4">
    <source>
        <dbReference type="Google" id="ProtNLM"/>
    </source>
</evidence>
<reference evidence="2 3" key="1">
    <citation type="submission" date="2012-10" db="EMBL/GenBank/DDBJ databases">
        <authorList>
            <person name="Genoscope - CEA"/>
        </authorList>
    </citation>
    <scope>NUCLEOTIDE SEQUENCE [LARGE SCALE GENOMIC DNA]</scope>
    <source>
        <strain evidence="3">AM13 / DSM 14728</strain>
    </source>
</reference>